<dbReference type="Gene3D" id="1.20.120.530">
    <property type="entry name" value="GntR ligand-binding domain-like"/>
    <property type="match status" value="1"/>
</dbReference>
<protein>
    <submittedName>
        <fullName evidence="5">GntR family transcriptional regulator</fullName>
    </submittedName>
</protein>
<dbReference type="SUPFAM" id="SSF48008">
    <property type="entry name" value="GntR ligand-binding domain-like"/>
    <property type="match status" value="1"/>
</dbReference>
<dbReference type="PROSITE" id="PS50949">
    <property type="entry name" value="HTH_GNTR"/>
    <property type="match status" value="1"/>
</dbReference>
<dbReference type="InterPro" id="IPR036388">
    <property type="entry name" value="WH-like_DNA-bd_sf"/>
</dbReference>
<accession>A0A6M6JBF2</accession>
<dbReference type="PANTHER" id="PTHR43537:SF24">
    <property type="entry name" value="GLUCONATE OPERON TRANSCRIPTIONAL REPRESSOR"/>
    <property type="match status" value="1"/>
</dbReference>
<dbReference type="InterPro" id="IPR011711">
    <property type="entry name" value="GntR_C"/>
</dbReference>
<dbReference type="SMART" id="SM00895">
    <property type="entry name" value="FCD"/>
    <property type="match status" value="1"/>
</dbReference>
<evidence type="ECO:0000313" key="6">
    <source>
        <dbReference type="Proteomes" id="UP000505377"/>
    </source>
</evidence>
<dbReference type="Pfam" id="PF07729">
    <property type="entry name" value="FCD"/>
    <property type="match status" value="1"/>
</dbReference>
<evidence type="ECO:0000256" key="1">
    <source>
        <dbReference type="ARBA" id="ARBA00023015"/>
    </source>
</evidence>
<dbReference type="Proteomes" id="UP000505377">
    <property type="component" value="Chromosome"/>
</dbReference>
<keyword evidence="3" id="KW-0804">Transcription</keyword>
<dbReference type="EMBL" id="CP053564">
    <property type="protein sequence ID" value="QJY44473.1"/>
    <property type="molecule type" value="Genomic_DNA"/>
</dbReference>
<dbReference type="SMART" id="SM00345">
    <property type="entry name" value="HTH_GNTR"/>
    <property type="match status" value="1"/>
</dbReference>
<dbReference type="GO" id="GO:0003700">
    <property type="term" value="F:DNA-binding transcription factor activity"/>
    <property type="evidence" value="ECO:0007669"/>
    <property type="project" value="InterPro"/>
</dbReference>
<dbReference type="SUPFAM" id="SSF46785">
    <property type="entry name" value="Winged helix' DNA-binding domain"/>
    <property type="match status" value="1"/>
</dbReference>
<feature type="domain" description="HTH gntR-type" evidence="4">
    <location>
        <begin position="13"/>
        <end position="80"/>
    </location>
</feature>
<evidence type="ECO:0000256" key="3">
    <source>
        <dbReference type="ARBA" id="ARBA00023163"/>
    </source>
</evidence>
<dbReference type="RefSeq" id="WP_172153847.1">
    <property type="nucleotide sequence ID" value="NZ_CP053564.1"/>
</dbReference>
<sequence length="239" mass="26028">MSADPVVEPRPGRRLALDVHAAVRAMILSGELPPGEPILQAALARRLNVSRTPMREAFRLLQEEGLIDSEPDQRAVVRAVDPAELDAVYAERVLLESVAVSITVRSARPELVARLEESLALMRAQAGAGDVESWRETHREFHRLTTEGAPMLADALCTLGERADRFLRLAQFGTPVASSRWDADHGTLVDAYRTADHDLAVRTIAQHLARTAFTALADIAPCEDATATRAALKLLMAEG</sequence>
<keyword evidence="6" id="KW-1185">Reference proteome</keyword>
<dbReference type="InterPro" id="IPR008920">
    <property type="entry name" value="TF_FadR/GntR_C"/>
</dbReference>
<keyword evidence="2" id="KW-0238">DNA-binding</keyword>
<dbReference type="CDD" id="cd07377">
    <property type="entry name" value="WHTH_GntR"/>
    <property type="match status" value="1"/>
</dbReference>
<gene>
    <name evidence="5" type="ORF">HOP40_00300</name>
</gene>
<dbReference type="AlphaFoldDB" id="A0A6M6JBF2"/>
<dbReference type="InterPro" id="IPR036390">
    <property type="entry name" value="WH_DNA-bd_sf"/>
</dbReference>
<dbReference type="KEGG" id="pbro:HOP40_00300"/>
<evidence type="ECO:0000259" key="4">
    <source>
        <dbReference type="PROSITE" id="PS50949"/>
    </source>
</evidence>
<keyword evidence="1" id="KW-0805">Transcription regulation</keyword>
<dbReference type="GO" id="GO:0003677">
    <property type="term" value="F:DNA binding"/>
    <property type="evidence" value="ECO:0007669"/>
    <property type="project" value="UniProtKB-KW"/>
</dbReference>
<proteinExistence type="predicted"/>
<dbReference type="PANTHER" id="PTHR43537">
    <property type="entry name" value="TRANSCRIPTIONAL REGULATOR, GNTR FAMILY"/>
    <property type="match status" value="1"/>
</dbReference>
<evidence type="ECO:0000313" key="5">
    <source>
        <dbReference type="EMBL" id="QJY44473.1"/>
    </source>
</evidence>
<dbReference type="Gene3D" id="1.10.10.10">
    <property type="entry name" value="Winged helix-like DNA-binding domain superfamily/Winged helix DNA-binding domain"/>
    <property type="match status" value="1"/>
</dbReference>
<dbReference type="InterPro" id="IPR000524">
    <property type="entry name" value="Tscrpt_reg_HTH_GntR"/>
</dbReference>
<organism evidence="5 6">
    <name type="scientific">Pseudonocardia broussonetiae</name>
    <dbReference type="NCBI Taxonomy" id="2736640"/>
    <lineage>
        <taxon>Bacteria</taxon>
        <taxon>Bacillati</taxon>
        <taxon>Actinomycetota</taxon>
        <taxon>Actinomycetes</taxon>
        <taxon>Pseudonocardiales</taxon>
        <taxon>Pseudonocardiaceae</taxon>
        <taxon>Pseudonocardia</taxon>
    </lineage>
</organism>
<reference evidence="5 6" key="1">
    <citation type="submission" date="2020-05" db="EMBL/GenBank/DDBJ databases">
        <authorList>
            <person name="Mo P."/>
        </authorList>
    </citation>
    <scope>NUCLEOTIDE SEQUENCE [LARGE SCALE GENOMIC DNA]</scope>
    <source>
        <strain evidence="5 6">Gen01</strain>
    </source>
</reference>
<dbReference type="Pfam" id="PF00392">
    <property type="entry name" value="GntR"/>
    <property type="match status" value="1"/>
</dbReference>
<evidence type="ECO:0000256" key="2">
    <source>
        <dbReference type="ARBA" id="ARBA00023125"/>
    </source>
</evidence>
<name>A0A6M6JBF2_9PSEU</name>